<dbReference type="InterPro" id="IPR015943">
    <property type="entry name" value="WD40/YVTN_repeat-like_dom_sf"/>
</dbReference>
<organism evidence="1 2">
    <name type="scientific">Quercus lobata</name>
    <name type="common">Valley oak</name>
    <dbReference type="NCBI Taxonomy" id="97700"/>
    <lineage>
        <taxon>Eukaryota</taxon>
        <taxon>Viridiplantae</taxon>
        <taxon>Streptophyta</taxon>
        <taxon>Embryophyta</taxon>
        <taxon>Tracheophyta</taxon>
        <taxon>Spermatophyta</taxon>
        <taxon>Magnoliopsida</taxon>
        <taxon>eudicotyledons</taxon>
        <taxon>Gunneridae</taxon>
        <taxon>Pentapetalae</taxon>
        <taxon>rosids</taxon>
        <taxon>fabids</taxon>
        <taxon>Fagales</taxon>
        <taxon>Fagaceae</taxon>
        <taxon>Quercus</taxon>
    </lineage>
</organism>
<dbReference type="AlphaFoldDB" id="A0A7N2MMH7"/>
<sequence>MLVSPEDSLKSDLIVLGDELRFLQAHNRSYTFISNQPPTQVTPISCSDCPRGILFATDNSLQLTEMHNKLKKKEM</sequence>
<dbReference type="Gene3D" id="2.130.10.10">
    <property type="entry name" value="YVTN repeat-like/Quinoprotein amine dehydrogenase"/>
    <property type="match status" value="1"/>
</dbReference>
<reference evidence="1" key="2">
    <citation type="submission" date="2021-01" db="UniProtKB">
        <authorList>
            <consortium name="EnsemblPlants"/>
        </authorList>
    </citation>
    <scope>IDENTIFICATION</scope>
</reference>
<proteinExistence type="predicted"/>
<accession>A0A7N2MMH7</accession>
<protein>
    <submittedName>
        <fullName evidence="1">Uncharacterized protein</fullName>
    </submittedName>
</protein>
<evidence type="ECO:0000313" key="2">
    <source>
        <dbReference type="Proteomes" id="UP000594261"/>
    </source>
</evidence>
<keyword evidence="2" id="KW-1185">Reference proteome</keyword>
<evidence type="ECO:0000313" key="1">
    <source>
        <dbReference type="EnsemblPlants" id="QL10p013792:mrna"/>
    </source>
</evidence>
<dbReference type="EMBL" id="LRBV02000010">
    <property type="status" value="NOT_ANNOTATED_CDS"/>
    <property type="molecule type" value="Genomic_DNA"/>
</dbReference>
<dbReference type="Gramene" id="QL10p013792:mrna">
    <property type="protein sequence ID" value="QL10p013792:mrna"/>
    <property type="gene ID" value="QL10p013792"/>
</dbReference>
<dbReference type="EnsemblPlants" id="QL10p013792:mrna">
    <property type="protein sequence ID" value="QL10p013792:mrna"/>
    <property type="gene ID" value="QL10p013792"/>
</dbReference>
<name>A0A7N2MMH7_QUELO</name>
<dbReference type="Proteomes" id="UP000594261">
    <property type="component" value="Chromosome 10"/>
</dbReference>
<dbReference type="InParanoid" id="A0A7N2MMH7"/>
<reference evidence="1 2" key="1">
    <citation type="journal article" date="2016" name="G3 (Bethesda)">
        <title>First Draft Assembly and Annotation of the Genome of a California Endemic Oak Quercus lobata Nee (Fagaceae).</title>
        <authorList>
            <person name="Sork V.L."/>
            <person name="Fitz-Gibbon S.T."/>
            <person name="Puiu D."/>
            <person name="Crepeau M."/>
            <person name="Gugger P.F."/>
            <person name="Sherman R."/>
            <person name="Stevens K."/>
            <person name="Langley C.H."/>
            <person name="Pellegrini M."/>
            <person name="Salzberg S.L."/>
        </authorList>
    </citation>
    <scope>NUCLEOTIDE SEQUENCE [LARGE SCALE GENOMIC DNA]</scope>
    <source>
        <strain evidence="1 2">cv. SW786</strain>
    </source>
</reference>